<proteinExistence type="predicted"/>
<dbReference type="Pfam" id="PF13508">
    <property type="entry name" value="Acetyltransf_7"/>
    <property type="match status" value="1"/>
</dbReference>
<dbReference type="EMBL" id="JADEVV010000024">
    <property type="protein sequence ID" value="MBE9254120.1"/>
    <property type="molecule type" value="Genomic_DNA"/>
</dbReference>
<organism evidence="2 3">
    <name type="scientific">Synechocystis salina LEGE 00031</name>
    <dbReference type="NCBI Taxonomy" id="1828736"/>
    <lineage>
        <taxon>Bacteria</taxon>
        <taxon>Bacillati</taxon>
        <taxon>Cyanobacteriota</taxon>
        <taxon>Cyanophyceae</taxon>
        <taxon>Synechococcales</taxon>
        <taxon>Merismopediaceae</taxon>
        <taxon>Synechocystis</taxon>
    </lineage>
</organism>
<dbReference type="PROSITE" id="PS51186">
    <property type="entry name" value="GNAT"/>
    <property type="match status" value="1"/>
</dbReference>
<comment type="caution">
    <text evidence="2">The sequence shown here is derived from an EMBL/GenBank/DDBJ whole genome shotgun (WGS) entry which is preliminary data.</text>
</comment>
<dbReference type="CDD" id="cd04301">
    <property type="entry name" value="NAT_SF"/>
    <property type="match status" value="1"/>
</dbReference>
<dbReference type="SUPFAM" id="SSF55729">
    <property type="entry name" value="Acyl-CoA N-acyltransferases (Nat)"/>
    <property type="match status" value="1"/>
</dbReference>
<protein>
    <submittedName>
        <fullName evidence="2">GNAT family N-acetyltransferase</fullName>
    </submittedName>
</protein>
<reference evidence="2 3" key="1">
    <citation type="submission" date="2020-10" db="EMBL/GenBank/DDBJ databases">
        <authorList>
            <person name="Castelo-Branco R."/>
            <person name="Eusebio N."/>
            <person name="Adriana R."/>
            <person name="Vieira A."/>
            <person name="Brugerolle De Fraissinette N."/>
            <person name="Rezende De Castro R."/>
            <person name="Schneider M.P."/>
            <person name="Vasconcelos V."/>
            <person name="Leao P.N."/>
        </authorList>
    </citation>
    <scope>NUCLEOTIDE SEQUENCE [LARGE SCALE GENOMIC DNA]</scope>
    <source>
        <strain evidence="2 3">LEGE 00031</strain>
    </source>
</reference>
<name>A0ABR9VRZ1_9SYNC</name>
<evidence type="ECO:0000259" key="1">
    <source>
        <dbReference type="PROSITE" id="PS51186"/>
    </source>
</evidence>
<evidence type="ECO:0000313" key="3">
    <source>
        <dbReference type="Proteomes" id="UP000658720"/>
    </source>
</evidence>
<evidence type="ECO:0000313" key="2">
    <source>
        <dbReference type="EMBL" id="MBE9254120.1"/>
    </source>
</evidence>
<dbReference type="RefSeq" id="WP_194019794.1">
    <property type="nucleotide sequence ID" value="NZ_JADEVV010000024.1"/>
</dbReference>
<accession>A0ABR9VRZ1</accession>
<dbReference type="Proteomes" id="UP000658720">
    <property type="component" value="Unassembled WGS sequence"/>
</dbReference>
<dbReference type="InterPro" id="IPR000182">
    <property type="entry name" value="GNAT_dom"/>
</dbReference>
<gene>
    <name evidence="2" type="ORF">IQ217_09765</name>
</gene>
<dbReference type="InterPro" id="IPR016181">
    <property type="entry name" value="Acyl_CoA_acyltransferase"/>
</dbReference>
<sequence>MEYSEVKPTEIPIQLLLEADPSEQSIHSYLSDSWCYVAKRNGRIVGACIAKPIHDSIVEIFNISVYPSFQQQGIGSGLLKFTLNELAKKNVYRVELGTGTFGYQLTYYQRIGFRVDSVVKDHFLVNYSEPIFENGVQHKDRLRLYIELK</sequence>
<feature type="domain" description="N-acetyltransferase" evidence="1">
    <location>
        <begin position="1"/>
        <end position="134"/>
    </location>
</feature>
<keyword evidence="3" id="KW-1185">Reference proteome</keyword>
<dbReference type="Gene3D" id="3.40.630.30">
    <property type="match status" value="1"/>
</dbReference>